<feature type="region of interest" description="Disordered" evidence="1">
    <location>
        <begin position="1"/>
        <end position="79"/>
    </location>
</feature>
<evidence type="ECO:0000313" key="2">
    <source>
        <dbReference type="EMBL" id="GFD06091.1"/>
    </source>
</evidence>
<organism evidence="2">
    <name type="scientific">Tanacetum cinerariifolium</name>
    <name type="common">Dalmatian daisy</name>
    <name type="synonym">Chrysanthemum cinerariifolium</name>
    <dbReference type="NCBI Taxonomy" id="118510"/>
    <lineage>
        <taxon>Eukaryota</taxon>
        <taxon>Viridiplantae</taxon>
        <taxon>Streptophyta</taxon>
        <taxon>Embryophyta</taxon>
        <taxon>Tracheophyta</taxon>
        <taxon>Spermatophyta</taxon>
        <taxon>Magnoliopsida</taxon>
        <taxon>eudicotyledons</taxon>
        <taxon>Gunneridae</taxon>
        <taxon>Pentapetalae</taxon>
        <taxon>asterids</taxon>
        <taxon>campanulids</taxon>
        <taxon>Asterales</taxon>
        <taxon>Asteraceae</taxon>
        <taxon>Asteroideae</taxon>
        <taxon>Anthemideae</taxon>
        <taxon>Anthemidinae</taxon>
        <taxon>Tanacetum</taxon>
    </lineage>
</organism>
<protein>
    <submittedName>
        <fullName evidence="2">Uncharacterized protein</fullName>
    </submittedName>
</protein>
<feature type="non-terminal residue" evidence="2">
    <location>
        <position position="1"/>
    </location>
</feature>
<dbReference type="AlphaFoldDB" id="A0A699TA74"/>
<feature type="compositionally biased region" description="Polar residues" evidence="1">
    <location>
        <begin position="1"/>
        <end position="14"/>
    </location>
</feature>
<comment type="caution">
    <text evidence="2">The sequence shown here is derived from an EMBL/GenBank/DDBJ whole genome shotgun (WGS) entry which is preliminary data.</text>
</comment>
<reference evidence="2" key="1">
    <citation type="journal article" date="2019" name="Sci. Rep.">
        <title>Draft genome of Tanacetum cinerariifolium, the natural source of mosquito coil.</title>
        <authorList>
            <person name="Yamashiro T."/>
            <person name="Shiraishi A."/>
            <person name="Satake H."/>
            <person name="Nakayama K."/>
        </authorList>
    </citation>
    <scope>NUCLEOTIDE SEQUENCE</scope>
</reference>
<sequence>STTGTQSRQMSVSESAFAEEPVQTTCQMDEPPHPVFETGAEDQPIVHTSQHPEWFSQPKKPPTPDCDWNKTLPPIQGSA</sequence>
<accession>A0A699TA74</accession>
<dbReference type="EMBL" id="BKCJ011222588">
    <property type="protein sequence ID" value="GFD06091.1"/>
    <property type="molecule type" value="Genomic_DNA"/>
</dbReference>
<evidence type="ECO:0000256" key="1">
    <source>
        <dbReference type="SAM" id="MobiDB-lite"/>
    </source>
</evidence>
<proteinExistence type="predicted"/>
<name>A0A699TA74_TANCI</name>
<gene>
    <name evidence="2" type="ORF">Tci_878060</name>
</gene>